<sequence>LHYYINWELRNNAEMINHILKHYGTLNQLGDVGR</sequence>
<reference evidence="2" key="2">
    <citation type="submission" date="2017-02" db="UniProtKB">
        <authorList>
            <consortium name="WormBaseParasite"/>
        </authorList>
    </citation>
    <scope>IDENTIFICATION</scope>
</reference>
<name>A0A0K0D3Z7_ANGCA</name>
<dbReference type="WBParaSite" id="ACAC_0000479201-mRNA-1">
    <property type="protein sequence ID" value="ACAC_0000479201-mRNA-1"/>
    <property type="gene ID" value="ACAC_0000479201"/>
</dbReference>
<evidence type="ECO:0000313" key="2">
    <source>
        <dbReference type="WBParaSite" id="ACAC_0000479201-mRNA-1"/>
    </source>
</evidence>
<dbReference type="AlphaFoldDB" id="A0A0K0D3Z7"/>
<dbReference type="Proteomes" id="UP000035642">
    <property type="component" value="Unassembled WGS sequence"/>
</dbReference>
<accession>A0A0K0D3Z7</accession>
<reference evidence="1" key="1">
    <citation type="submission" date="2012-09" db="EMBL/GenBank/DDBJ databases">
        <authorList>
            <person name="Martin A.A."/>
        </authorList>
    </citation>
    <scope>NUCLEOTIDE SEQUENCE</scope>
</reference>
<organism evidence="1 2">
    <name type="scientific">Angiostrongylus cantonensis</name>
    <name type="common">Rat lungworm</name>
    <dbReference type="NCBI Taxonomy" id="6313"/>
    <lineage>
        <taxon>Eukaryota</taxon>
        <taxon>Metazoa</taxon>
        <taxon>Ecdysozoa</taxon>
        <taxon>Nematoda</taxon>
        <taxon>Chromadorea</taxon>
        <taxon>Rhabditida</taxon>
        <taxon>Rhabditina</taxon>
        <taxon>Rhabditomorpha</taxon>
        <taxon>Strongyloidea</taxon>
        <taxon>Metastrongylidae</taxon>
        <taxon>Angiostrongylus</taxon>
    </lineage>
</organism>
<keyword evidence="1" id="KW-1185">Reference proteome</keyword>
<proteinExistence type="predicted"/>
<protein>
    <submittedName>
        <fullName evidence="2">Transposase</fullName>
    </submittedName>
</protein>
<evidence type="ECO:0000313" key="1">
    <source>
        <dbReference type="Proteomes" id="UP000035642"/>
    </source>
</evidence>